<dbReference type="Proteomes" id="UP001152803">
    <property type="component" value="Unassembled WGS sequence"/>
</dbReference>
<feature type="region of interest" description="Disordered" evidence="1">
    <location>
        <begin position="125"/>
        <end position="178"/>
    </location>
</feature>
<gene>
    <name evidence="2" type="ORF">COCON_G00001330</name>
</gene>
<evidence type="ECO:0000313" key="3">
    <source>
        <dbReference type="Proteomes" id="UP001152803"/>
    </source>
</evidence>
<dbReference type="EMBL" id="JAFJMO010000001">
    <property type="protein sequence ID" value="KAJ8287474.1"/>
    <property type="molecule type" value="Genomic_DNA"/>
</dbReference>
<protein>
    <submittedName>
        <fullName evidence="2">Uncharacterized protein</fullName>
    </submittedName>
</protein>
<feature type="compositionally biased region" description="Gly residues" evidence="1">
    <location>
        <begin position="352"/>
        <end position="365"/>
    </location>
</feature>
<keyword evidence="3" id="KW-1185">Reference proteome</keyword>
<feature type="compositionally biased region" description="Gly residues" evidence="1">
    <location>
        <begin position="374"/>
        <end position="385"/>
    </location>
</feature>
<sequence>MILKEIKTGIEAAMLVSCSAVAQGKNSKRRPLTVQRRKQRAPRTRGGTINTEFKIRANASVYLSELRGTRKTESDRVSAVCGGIHLRAPLKLTCSVLLRAPAETGDPVTAVGFDTILEKFIYKKKERKSPQSPTSPSDGTLSPTGKKKRRFKWPKKKTSRDRDPEFHNDPLFFSDPEDHNAAKNNLNFDQVSVQTEYSVQSECLSEDSTSTYSLDMSHRSATSPRSRKNSDEKQSVLVRIGSFFAKRRKSSRSHSDSKEDGGFPTRARGPELPDAEGSRTPTGSPREARRNAGNAGNAGASLPELRIGRLRESPGSRSVVSLLDGEGIPFADSDSSGRSSVKEAGSQEGVAVGVGGSGGAAGVPGGDERQRRAGAGGGAGEGVGPDGQPAVRTTVKHNFEVVSKARPASWDPAETRDGAAFVRTTALEGQAQRSQSCSDHTEAPVWVRAPHVGEEEPNSGRPRPPMAARPRPRDVARR</sequence>
<reference evidence="2" key="1">
    <citation type="journal article" date="2023" name="Science">
        <title>Genome structures resolve the early diversification of teleost fishes.</title>
        <authorList>
            <person name="Parey E."/>
            <person name="Louis A."/>
            <person name="Montfort J."/>
            <person name="Bouchez O."/>
            <person name="Roques C."/>
            <person name="Iampietro C."/>
            <person name="Lluch J."/>
            <person name="Castinel A."/>
            <person name="Donnadieu C."/>
            <person name="Desvignes T."/>
            <person name="Floi Bucao C."/>
            <person name="Jouanno E."/>
            <person name="Wen M."/>
            <person name="Mejri S."/>
            <person name="Dirks R."/>
            <person name="Jansen H."/>
            <person name="Henkel C."/>
            <person name="Chen W.J."/>
            <person name="Zahm M."/>
            <person name="Cabau C."/>
            <person name="Klopp C."/>
            <person name="Thompson A.W."/>
            <person name="Robinson-Rechavi M."/>
            <person name="Braasch I."/>
            <person name="Lecointre G."/>
            <person name="Bobe J."/>
            <person name="Postlethwait J.H."/>
            <person name="Berthelot C."/>
            <person name="Roest Crollius H."/>
            <person name="Guiguen Y."/>
        </authorList>
    </citation>
    <scope>NUCLEOTIDE SEQUENCE</scope>
    <source>
        <strain evidence="2">Concon-B</strain>
    </source>
</reference>
<evidence type="ECO:0000313" key="2">
    <source>
        <dbReference type="EMBL" id="KAJ8287474.1"/>
    </source>
</evidence>
<feature type="region of interest" description="Disordered" evidence="1">
    <location>
        <begin position="425"/>
        <end position="478"/>
    </location>
</feature>
<feature type="compositionally biased region" description="Basic residues" evidence="1">
    <location>
        <begin position="145"/>
        <end position="159"/>
    </location>
</feature>
<comment type="caution">
    <text evidence="2">The sequence shown here is derived from an EMBL/GenBank/DDBJ whole genome shotgun (WGS) entry which is preliminary data.</text>
</comment>
<feature type="region of interest" description="Disordered" evidence="1">
    <location>
        <begin position="202"/>
        <end position="391"/>
    </location>
</feature>
<organism evidence="2 3">
    <name type="scientific">Conger conger</name>
    <name type="common">Conger eel</name>
    <name type="synonym">Muraena conger</name>
    <dbReference type="NCBI Taxonomy" id="82655"/>
    <lineage>
        <taxon>Eukaryota</taxon>
        <taxon>Metazoa</taxon>
        <taxon>Chordata</taxon>
        <taxon>Craniata</taxon>
        <taxon>Vertebrata</taxon>
        <taxon>Euteleostomi</taxon>
        <taxon>Actinopterygii</taxon>
        <taxon>Neopterygii</taxon>
        <taxon>Teleostei</taxon>
        <taxon>Anguilliformes</taxon>
        <taxon>Congridae</taxon>
        <taxon>Conger</taxon>
    </lineage>
</organism>
<feature type="compositionally biased region" description="Polar residues" evidence="1">
    <location>
        <begin position="130"/>
        <end position="143"/>
    </location>
</feature>
<dbReference type="OrthoDB" id="10684103at2759"/>
<accession>A0A9Q1I7B3</accession>
<proteinExistence type="predicted"/>
<dbReference type="AlphaFoldDB" id="A0A9Q1I7B3"/>
<name>A0A9Q1I7B3_CONCO</name>
<evidence type="ECO:0000256" key="1">
    <source>
        <dbReference type="SAM" id="MobiDB-lite"/>
    </source>
</evidence>
<feature type="compositionally biased region" description="Polar residues" evidence="1">
    <location>
        <begin position="202"/>
        <end position="224"/>
    </location>
</feature>
<feature type="compositionally biased region" description="Low complexity" evidence="1">
    <location>
        <begin position="291"/>
        <end position="300"/>
    </location>
</feature>